<feature type="compositionally biased region" description="Polar residues" evidence="1">
    <location>
        <begin position="361"/>
        <end position="401"/>
    </location>
</feature>
<feature type="region of interest" description="Disordered" evidence="1">
    <location>
        <begin position="341"/>
        <end position="409"/>
    </location>
</feature>
<feature type="compositionally biased region" description="Basic and acidic residues" evidence="1">
    <location>
        <begin position="698"/>
        <end position="707"/>
    </location>
</feature>
<dbReference type="AlphaFoldDB" id="A0AAD5RYC3"/>
<sequence length="767" mass="82012">MPPIVIADSDDSDGFDASPAKGVPHDGAGSHPPPTTHAIAPTMVVGHDDVSSSHPLPDMTRTDSTDELFFQRVYNEHNDAALRQFAIQNNATTTAKMGQPSSRLEQESSSGDRDTTVTKARSSSDGKRQADPSSLTDPGHPSKHRKTKKTKLKENSDTTNDTTPSRSSEKVEFDPYAFPDSGPEHHHADPRIKLVKPKSEMVKLSTVDGTPDSVGHQATGHTLSLDLPSSFKKMRPVPNSSSLTHVTETPIATTDAVIISRTSSGKLIDLELEQSAKRRRVIDNLSHITETPEDGEVDLVQVGERSISSNNTPYSGAPLDTNFYIQPGTITQSQMLEYQPVAPTPSYEDGDGLPPLPATGNDGNQNSSADASTVAYTTPSRFQSTDPRLRSEPQTSGNMDQVSPKLPTSARRKTKIVLKKRPTEPKSCDIPPATVVATELGTATGPLPNDVIMINSSPDEISAAAHPKNLESANAGGPITSQDPGEMAPQLRSARGRKRRSIEDEDELSALHGDESCDSRATKRRSGTSNAPHDTESFLAHDEVPATAPMNINIKVVAESPTATPPKVQKTCGRKKKEPIATTQTGHISAETSLAETSTVNVAPLPERKPKKKRGRPRKSDAVAQPGAAAASPASVAFESPVPEVAQLEPPSLDELSESTAPAEPTSKSKKTSRSSEVSDSSKANKVLKETSPNVFKPESKKDKTMDDSSTAAAEKLGPSKAPSLENESEKVENGAEKKATANPASRYRVGLSRNARIQPLLKVIRK</sequence>
<feature type="compositionally biased region" description="Low complexity" evidence="1">
    <location>
        <begin position="622"/>
        <end position="643"/>
    </location>
</feature>
<feature type="region of interest" description="Disordered" evidence="1">
    <location>
        <begin position="1"/>
        <end position="40"/>
    </location>
</feature>
<feature type="compositionally biased region" description="Polar residues" evidence="1">
    <location>
        <begin position="92"/>
        <end position="103"/>
    </location>
</feature>
<feature type="compositionally biased region" description="Basic and acidic residues" evidence="1">
    <location>
        <begin position="104"/>
        <end position="130"/>
    </location>
</feature>
<reference evidence="2" key="1">
    <citation type="submission" date="2022-07" db="EMBL/GenBank/DDBJ databases">
        <title>Draft genome sequence of Zalerion maritima ATCC 34329, a (micro)plastics degrading marine fungus.</title>
        <authorList>
            <person name="Paco A."/>
            <person name="Goncalves M.F.M."/>
            <person name="Rocha-Santos T.A.P."/>
            <person name="Alves A."/>
        </authorList>
    </citation>
    <scope>NUCLEOTIDE SEQUENCE</scope>
    <source>
        <strain evidence="2">ATCC 34329</strain>
    </source>
</reference>
<protein>
    <submittedName>
        <fullName evidence="2">Uncharacterized protein</fullName>
    </submittedName>
</protein>
<keyword evidence="3" id="KW-1185">Reference proteome</keyword>
<organism evidence="2 3">
    <name type="scientific">Zalerion maritima</name>
    <dbReference type="NCBI Taxonomy" id="339359"/>
    <lineage>
        <taxon>Eukaryota</taxon>
        <taxon>Fungi</taxon>
        <taxon>Dikarya</taxon>
        <taxon>Ascomycota</taxon>
        <taxon>Pezizomycotina</taxon>
        <taxon>Sordariomycetes</taxon>
        <taxon>Lulworthiomycetidae</taxon>
        <taxon>Lulworthiales</taxon>
        <taxon>Lulworthiaceae</taxon>
        <taxon>Zalerion</taxon>
    </lineage>
</organism>
<feature type="compositionally biased region" description="Polar residues" evidence="1">
    <location>
        <begin position="581"/>
        <end position="601"/>
    </location>
</feature>
<feature type="compositionally biased region" description="Basic and acidic residues" evidence="1">
    <location>
        <begin position="182"/>
        <end position="191"/>
    </location>
</feature>
<evidence type="ECO:0000256" key="1">
    <source>
        <dbReference type="SAM" id="MobiDB-lite"/>
    </source>
</evidence>
<dbReference type="EMBL" id="JAKWBI020000127">
    <property type="protein sequence ID" value="KAJ2902018.1"/>
    <property type="molecule type" value="Genomic_DNA"/>
</dbReference>
<feature type="region of interest" description="Disordered" evidence="1">
    <location>
        <begin position="557"/>
        <end position="754"/>
    </location>
</feature>
<name>A0AAD5RYC3_9PEZI</name>
<comment type="caution">
    <text evidence="2">The sequence shown here is derived from an EMBL/GenBank/DDBJ whole genome shotgun (WGS) entry which is preliminary data.</text>
</comment>
<feature type="region of interest" description="Disordered" evidence="1">
    <location>
        <begin position="470"/>
        <end position="545"/>
    </location>
</feature>
<feature type="compositionally biased region" description="Basic and acidic residues" evidence="1">
    <location>
        <begin position="533"/>
        <end position="544"/>
    </location>
</feature>
<evidence type="ECO:0000313" key="3">
    <source>
        <dbReference type="Proteomes" id="UP001201980"/>
    </source>
</evidence>
<accession>A0AAD5RYC3</accession>
<feature type="compositionally biased region" description="Basic and acidic residues" evidence="1">
    <location>
        <begin position="728"/>
        <end position="740"/>
    </location>
</feature>
<feature type="compositionally biased region" description="Polar residues" evidence="1">
    <location>
        <begin position="157"/>
        <end position="166"/>
    </location>
</feature>
<proteinExistence type="predicted"/>
<evidence type="ECO:0000313" key="2">
    <source>
        <dbReference type="EMBL" id="KAJ2902018.1"/>
    </source>
</evidence>
<dbReference type="Proteomes" id="UP001201980">
    <property type="component" value="Unassembled WGS sequence"/>
</dbReference>
<gene>
    <name evidence="2" type="ORF">MKZ38_001111</name>
</gene>
<feature type="compositionally biased region" description="Basic residues" evidence="1">
    <location>
        <begin position="141"/>
        <end position="151"/>
    </location>
</feature>
<feature type="compositionally biased region" description="Basic and acidic residues" evidence="1">
    <location>
        <begin position="512"/>
        <end position="521"/>
    </location>
</feature>
<feature type="region of interest" description="Disordered" evidence="1">
    <location>
        <begin position="92"/>
        <end position="191"/>
    </location>
</feature>